<dbReference type="GO" id="GO:0000150">
    <property type="term" value="F:DNA strand exchange activity"/>
    <property type="evidence" value="ECO:0007669"/>
    <property type="project" value="InterPro"/>
</dbReference>
<dbReference type="GO" id="GO:0003677">
    <property type="term" value="F:DNA binding"/>
    <property type="evidence" value="ECO:0007669"/>
    <property type="project" value="InterPro"/>
</dbReference>
<reference evidence="2" key="1">
    <citation type="submission" date="2021-04" db="EMBL/GenBank/DDBJ databases">
        <title>Sinoanaerobacter chloroacetimidivorans sp. nov., an obligate anaerobic bacterium isolated from anaerobic sludge.</title>
        <authorList>
            <person name="Bao Y."/>
        </authorList>
    </citation>
    <scope>NUCLEOTIDE SEQUENCE</scope>
    <source>
        <strain evidence="2">BAD-6</strain>
    </source>
</reference>
<comment type="caution">
    <text evidence="2">The sequence shown here is derived from an EMBL/GenBank/DDBJ whole genome shotgun (WGS) entry which is preliminary data.</text>
</comment>
<accession>A0A8J7VZF3</accession>
<evidence type="ECO:0000259" key="1">
    <source>
        <dbReference type="PROSITE" id="PS51737"/>
    </source>
</evidence>
<name>A0A8J7VZF3_9FIRM</name>
<dbReference type="PROSITE" id="PS51737">
    <property type="entry name" value="RECOMBINASE_DNA_BIND"/>
    <property type="match status" value="1"/>
</dbReference>
<reference evidence="2" key="2">
    <citation type="submission" date="2021-04" db="EMBL/GenBank/DDBJ databases">
        <authorList>
            <person name="Liu J."/>
        </authorList>
    </citation>
    <scope>NUCLEOTIDE SEQUENCE</scope>
    <source>
        <strain evidence="2">BAD-6</strain>
    </source>
</reference>
<feature type="domain" description="Recombinase" evidence="1">
    <location>
        <begin position="6"/>
        <end position="106"/>
    </location>
</feature>
<evidence type="ECO:0000313" key="2">
    <source>
        <dbReference type="EMBL" id="MBR0596448.1"/>
    </source>
</evidence>
<dbReference type="Pfam" id="PF07508">
    <property type="entry name" value="Recombinase"/>
    <property type="match status" value="1"/>
</dbReference>
<dbReference type="InterPro" id="IPR025827">
    <property type="entry name" value="Zn_ribbon_recom_dom"/>
</dbReference>
<organism evidence="2 3">
    <name type="scientific">Sinanaerobacter chloroacetimidivorans</name>
    <dbReference type="NCBI Taxonomy" id="2818044"/>
    <lineage>
        <taxon>Bacteria</taxon>
        <taxon>Bacillati</taxon>
        <taxon>Bacillota</taxon>
        <taxon>Clostridia</taxon>
        <taxon>Peptostreptococcales</taxon>
        <taxon>Anaerovoracaceae</taxon>
        <taxon>Sinanaerobacter</taxon>
    </lineage>
</organism>
<proteinExistence type="predicted"/>
<dbReference type="Proteomes" id="UP000675664">
    <property type="component" value="Unassembled WGS sequence"/>
</dbReference>
<evidence type="ECO:0000313" key="3">
    <source>
        <dbReference type="Proteomes" id="UP000675664"/>
    </source>
</evidence>
<dbReference type="InterPro" id="IPR038109">
    <property type="entry name" value="DNA_bind_recomb_sf"/>
</dbReference>
<dbReference type="Gene3D" id="3.90.1750.20">
    <property type="entry name" value="Putative Large Serine Recombinase, Chain B, Domain 2"/>
    <property type="match status" value="1"/>
</dbReference>
<dbReference type="RefSeq" id="WP_227016578.1">
    <property type="nucleotide sequence ID" value="NZ_JAGSND010000001.1"/>
</dbReference>
<protein>
    <submittedName>
        <fullName evidence="2">Recombinase family protein</fullName>
    </submittedName>
</protein>
<dbReference type="PANTHER" id="PTHR30461:SF23">
    <property type="entry name" value="DNA RECOMBINASE-RELATED"/>
    <property type="match status" value="1"/>
</dbReference>
<dbReference type="AlphaFoldDB" id="A0A8J7VZF3"/>
<gene>
    <name evidence="2" type="ORF">KCX82_01035</name>
</gene>
<dbReference type="Pfam" id="PF13408">
    <property type="entry name" value="Zn_ribbon_recom"/>
    <property type="match status" value="1"/>
</dbReference>
<sequence length="307" mass="34909">MQRHTPLGYRIVDGKAEIAPEPAQIVRAVFEEYLTGTSTYRIAKGLTEKGVLNASRKPSWNHGSVGKILENTKYIGDGFYPLLIDKAIFEQVQRIRQKKVESLGRTAKLNSFANASLFSNKLYCGACGQSYRRYVEHCGQAGETVKWKCKHYIWRNRVCCRNIFLTNEQIENAFLRIINKGIATPIILERQSRVKSLASCPASERLTGQIQQALETGQYTASQLKEMVFERAIEQYQVAVIDDWSYQTDKLKAALSGKEAQTTFDGELFTATIKKAIIYEDGRMQFYLHNDLMLETHITEKAKEADT</sequence>
<keyword evidence="3" id="KW-1185">Reference proteome</keyword>
<dbReference type="InterPro" id="IPR050639">
    <property type="entry name" value="SSR_resolvase"/>
</dbReference>
<dbReference type="InterPro" id="IPR011109">
    <property type="entry name" value="DNA_bind_recombinase_dom"/>
</dbReference>
<dbReference type="EMBL" id="JAGSND010000001">
    <property type="protein sequence ID" value="MBR0596448.1"/>
    <property type="molecule type" value="Genomic_DNA"/>
</dbReference>
<dbReference type="PANTHER" id="PTHR30461">
    <property type="entry name" value="DNA-INVERTASE FROM LAMBDOID PROPHAGE"/>
    <property type="match status" value="1"/>
</dbReference>